<dbReference type="GO" id="GO:0017183">
    <property type="term" value="P:protein histidyl modification to diphthamide"/>
    <property type="evidence" value="ECO:0007669"/>
    <property type="project" value="TreeGrafter"/>
</dbReference>
<dbReference type="OrthoDB" id="1930760at2759"/>
<keyword evidence="1" id="KW-0853">WD repeat</keyword>
<organism evidence="5 6">
    <name type="scientific">Hymenoscyphus albidus</name>
    <dbReference type="NCBI Taxonomy" id="595503"/>
    <lineage>
        <taxon>Eukaryota</taxon>
        <taxon>Fungi</taxon>
        <taxon>Dikarya</taxon>
        <taxon>Ascomycota</taxon>
        <taxon>Pezizomycotina</taxon>
        <taxon>Leotiomycetes</taxon>
        <taxon>Helotiales</taxon>
        <taxon>Helotiaceae</taxon>
        <taxon>Hymenoscyphus</taxon>
    </lineage>
</organism>
<dbReference type="Gene3D" id="2.130.10.10">
    <property type="entry name" value="YVTN repeat-like/Quinoprotein amine dehydrogenase"/>
    <property type="match status" value="1"/>
</dbReference>
<protein>
    <recommendedName>
        <fullName evidence="7">Diphthine methyltransferase</fullName>
    </recommendedName>
</protein>
<dbReference type="Proteomes" id="UP000701801">
    <property type="component" value="Unassembled WGS sequence"/>
</dbReference>
<dbReference type="InterPro" id="IPR036322">
    <property type="entry name" value="WD40_repeat_dom_sf"/>
</dbReference>
<comment type="pathway">
    <text evidence="3">Protein modification.</text>
</comment>
<evidence type="ECO:0000256" key="1">
    <source>
        <dbReference type="ARBA" id="ARBA00022574"/>
    </source>
</evidence>
<keyword evidence="2" id="KW-0677">Repeat</keyword>
<evidence type="ECO:0000313" key="6">
    <source>
        <dbReference type="Proteomes" id="UP000701801"/>
    </source>
</evidence>
<evidence type="ECO:0008006" key="7">
    <source>
        <dbReference type="Google" id="ProtNLM"/>
    </source>
</evidence>
<dbReference type="InterPro" id="IPR052415">
    <property type="entry name" value="Diphthine_MTase"/>
</dbReference>
<dbReference type="SUPFAM" id="SSF50978">
    <property type="entry name" value="WD40 repeat-like"/>
    <property type="match status" value="1"/>
</dbReference>
<name>A0A9N9Q4D9_9HELO</name>
<feature type="compositionally biased region" description="Acidic residues" evidence="4">
    <location>
        <begin position="72"/>
        <end position="83"/>
    </location>
</feature>
<dbReference type="GO" id="GO:0061685">
    <property type="term" value="F:diphthine methylesterase activity"/>
    <property type="evidence" value="ECO:0007669"/>
    <property type="project" value="TreeGrafter"/>
</dbReference>
<evidence type="ECO:0000256" key="3">
    <source>
        <dbReference type="ARBA" id="ARBA00043952"/>
    </source>
</evidence>
<proteinExistence type="predicted"/>
<evidence type="ECO:0000256" key="2">
    <source>
        <dbReference type="ARBA" id="ARBA00022737"/>
    </source>
</evidence>
<comment type="caution">
    <text evidence="5">The sequence shown here is derived from an EMBL/GenBank/DDBJ whole genome shotgun (WGS) entry which is preliminary data.</text>
</comment>
<feature type="region of interest" description="Disordered" evidence="4">
    <location>
        <begin position="63"/>
        <end position="100"/>
    </location>
</feature>
<reference evidence="5" key="1">
    <citation type="submission" date="2021-07" db="EMBL/GenBank/DDBJ databases">
        <authorList>
            <person name="Durling M."/>
        </authorList>
    </citation>
    <scope>NUCLEOTIDE SEQUENCE</scope>
</reference>
<keyword evidence="6" id="KW-1185">Reference proteome</keyword>
<dbReference type="InterPro" id="IPR015943">
    <property type="entry name" value="WD40/YVTN_repeat-like_dom_sf"/>
</dbReference>
<evidence type="ECO:0000313" key="5">
    <source>
        <dbReference type="EMBL" id="CAG8974744.1"/>
    </source>
</evidence>
<dbReference type="EMBL" id="CAJVRM010000116">
    <property type="protein sequence ID" value="CAG8974744.1"/>
    <property type="molecule type" value="Genomic_DNA"/>
</dbReference>
<gene>
    <name evidence="5" type="ORF">HYALB_00000355</name>
</gene>
<dbReference type="GO" id="GO:0005737">
    <property type="term" value="C:cytoplasm"/>
    <property type="evidence" value="ECO:0007669"/>
    <property type="project" value="TreeGrafter"/>
</dbReference>
<accession>A0A9N9Q4D9</accession>
<sequence>MASSDHIYKADDYSKNIQRRCSEILDLPPSCIEFVPREKSSTTTGPTDSDNYFIVGTYHLQASASTEPNEVPNDEDNDDDEEPSSLPMPQERNGSLNLFNLRDKKLTTSSPVGENHFGKTIKHMTTHQVFPPDILVLSITWVPTTKESQIPMLVTTINTGEVHLIKFSNWEFEGYEILNDEMPICRHDAEAWIAAVCPSLNHVYTGGDDIQLEIVDANLKGMNEDTAVEAEFTSSGKVRGHDAGITAILPLPFLENRMFLTGSYDDTILLYTISPGRPARLLNDLKLGGGVWRLKFLEEHSLAKEAEGALKWRILASCMHAGAKILELDFDGAQSWKITEVGYVKEHKSMNYASDVQPLMPSCINGGQLDSVKERLVVSTSFYDKLLVVWTYDPQFSI</sequence>
<evidence type="ECO:0000256" key="4">
    <source>
        <dbReference type="SAM" id="MobiDB-lite"/>
    </source>
</evidence>
<dbReference type="PANTHER" id="PTHR46042:SF1">
    <property type="entry name" value="DIPHTHINE METHYLTRANSFERASE"/>
    <property type="match status" value="1"/>
</dbReference>
<dbReference type="AlphaFoldDB" id="A0A9N9Q4D9"/>
<dbReference type="PANTHER" id="PTHR46042">
    <property type="entry name" value="DIPHTHINE METHYLTRANSFERASE"/>
    <property type="match status" value="1"/>
</dbReference>